<keyword evidence="1" id="KW-0175">Coiled coil</keyword>
<dbReference type="RefSeq" id="XP_007778065.1">
    <property type="nucleotide sequence ID" value="XM_007779875.1"/>
</dbReference>
<dbReference type="Proteomes" id="UP000016924">
    <property type="component" value="Unassembled WGS sequence"/>
</dbReference>
<evidence type="ECO:0000256" key="1">
    <source>
        <dbReference type="SAM" id="Coils"/>
    </source>
</evidence>
<dbReference type="EMBL" id="JH767560">
    <property type="protein sequence ID" value="EON62748.1"/>
    <property type="molecule type" value="Genomic_DNA"/>
</dbReference>
<protein>
    <submittedName>
        <fullName evidence="3">Uncharacterized protein</fullName>
    </submittedName>
</protein>
<feature type="region of interest" description="Disordered" evidence="2">
    <location>
        <begin position="65"/>
        <end position="86"/>
    </location>
</feature>
<proteinExistence type="predicted"/>
<dbReference type="AlphaFoldDB" id="R7YLJ7"/>
<keyword evidence="4" id="KW-1185">Reference proteome</keyword>
<dbReference type="OrthoDB" id="3777651at2759"/>
<gene>
    <name evidence="3" type="ORF">W97_01973</name>
</gene>
<reference evidence="4" key="1">
    <citation type="submission" date="2012-06" db="EMBL/GenBank/DDBJ databases">
        <title>The genome sequence of Coniosporium apollinis CBS 100218.</title>
        <authorList>
            <consortium name="The Broad Institute Genome Sequencing Platform"/>
            <person name="Cuomo C."/>
            <person name="Gorbushina A."/>
            <person name="Noack S."/>
            <person name="Walker B."/>
            <person name="Young S.K."/>
            <person name="Zeng Q."/>
            <person name="Gargeya S."/>
            <person name="Fitzgerald M."/>
            <person name="Haas B."/>
            <person name="Abouelleil A."/>
            <person name="Alvarado L."/>
            <person name="Arachchi H.M."/>
            <person name="Berlin A.M."/>
            <person name="Chapman S.B."/>
            <person name="Goldberg J."/>
            <person name="Griggs A."/>
            <person name="Gujja S."/>
            <person name="Hansen M."/>
            <person name="Howarth C."/>
            <person name="Imamovic A."/>
            <person name="Larimer J."/>
            <person name="McCowan C."/>
            <person name="Montmayeur A."/>
            <person name="Murphy C."/>
            <person name="Neiman D."/>
            <person name="Pearson M."/>
            <person name="Priest M."/>
            <person name="Roberts A."/>
            <person name="Saif S."/>
            <person name="Shea T."/>
            <person name="Sisk P."/>
            <person name="Sykes S."/>
            <person name="Wortman J."/>
            <person name="Nusbaum C."/>
            <person name="Birren B."/>
        </authorList>
    </citation>
    <scope>NUCLEOTIDE SEQUENCE [LARGE SCALE GENOMIC DNA]</scope>
    <source>
        <strain evidence="4">CBS 100218</strain>
    </source>
</reference>
<accession>R7YLJ7</accession>
<evidence type="ECO:0000256" key="2">
    <source>
        <dbReference type="SAM" id="MobiDB-lite"/>
    </source>
</evidence>
<dbReference type="GeneID" id="19899284"/>
<sequence>MASVRVTRVEKRVNDAPNPTKKPKTIVSTSAIFKKPLYPPKSTVPSKTLKPELKTTIEAKFVSRRNVASGSVSKKPGGARKKEPEHPLSVAFNESTAAYRTATFDIVKGRLDEDHADPIRQLAQPIPEEKLRITETNRDGTQTVRDVMLGAQMADFAKLVEREEGILRDLRGQRERVVGDIVALAVELLGHREAQSLIAGMGLSLASPLDKKKGKGKTVGFSDSESGDLRTSVEALRGEVDAIKKRVEGIGAEAVAQMEKEVELAKKERKEKKRKLAELLRDE</sequence>
<feature type="region of interest" description="Disordered" evidence="2">
    <location>
        <begin position="1"/>
        <end position="24"/>
    </location>
</feature>
<dbReference type="HOGENOM" id="CLU_983570_0_0_1"/>
<evidence type="ECO:0000313" key="4">
    <source>
        <dbReference type="Proteomes" id="UP000016924"/>
    </source>
</evidence>
<name>R7YLJ7_CONA1</name>
<feature type="coiled-coil region" evidence="1">
    <location>
        <begin position="255"/>
        <end position="282"/>
    </location>
</feature>
<organism evidence="3 4">
    <name type="scientific">Coniosporium apollinis (strain CBS 100218)</name>
    <name type="common">Rock-inhabiting black yeast</name>
    <dbReference type="NCBI Taxonomy" id="1168221"/>
    <lineage>
        <taxon>Eukaryota</taxon>
        <taxon>Fungi</taxon>
        <taxon>Dikarya</taxon>
        <taxon>Ascomycota</taxon>
        <taxon>Pezizomycotina</taxon>
        <taxon>Dothideomycetes</taxon>
        <taxon>Dothideomycetes incertae sedis</taxon>
        <taxon>Coniosporium</taxon>
    </lineage>
</organism>
<evidence type="ECO:0000313" key="3">
    <source>
        <dbReference type="EMBL" id="EON62748.1"/>
    </source>
</evidence>